<dbReference type="AlphaFoldDB" id="A0A836C4W6"/>
<accession>A0A836C4W6</accession>
<proteinExistence type="predicted"/>
<name>A0A836C4W6_9CHLO</name>
<dbReference type="EMBL" id="JAEHOE010000003">
    <property type="protein sequence ID" value="KAG2500606.1"/>
    <property type="molecule type" value="Genomic_DNA"/>
</dbReference>
<gene>
    <name evidence="1" type="ORF">HYH03_001374</name>
</gene>
<keyword evidence="2" id="KW-1185">Reference proteome</keyword>
<comment type="caution">
    <text evidence="1">The sequence shown here is derived from an EMBL/GenBank/DDBJ whole genome shotgun (WGS) entry which is preliminary data.</text>
</comment>
<protein>
    <submittedName>
        <fullName evidence="1">Uncharacterized protein</fullName>
    </submittedName>
</protein>
<evidence type="ECO:0000313" key="2">
    <source>
        <dbReference type="Proteomes" id="UP000612055"/>
    </source>
</evidence>
<evidence type="ECO:0000313" key="1">
    <source>
        <dbReference type="EMBL" id="KAG2500606.1"/>
    </source>
</evidence>
<dbReference type="Proteomes" id="UP000612055">
    <property type="component" value="Unassembled WGS sequence"/>
</dbReference>
<sequence length="200" mass="21878">MSQHQLHMGQTTVSDIPLNDSVHNLLADQGATVYGNSAATSKLNIFVAIIDTIKATGGRWSKLCLRGNERVKPGDALSTLHNDGAYQGHPWHFLLNIGCTAIDLLCADGAGGFVKHMLMPGAFLTSSKVTGDWETMEDTKAWETMEERGTGFAGYKQQQRLRMCMCGKCRKCRLRAYKAKSRAKEAAAKAVVEVVDLTED</sequence>
<reference evidence="1" key="1">
    <citation type="journal article" date="2020" name="bioRxiv">
        <title>Comparative genomics of Chlamydomonas.</title>
        <authorList>
            <person name="Craig R.J."/>
            <person name="Hasan A.R."/>
            <person name="Ness R.W."/>
            <person name="Keightley P.D."/>
        </authorList>
    </citation>
    <scope>NUCLEOTIDE SEQUENCE</scope>
    <source>
        <strain evidence="1">CCAP 11/70</strain>
    </source>
</reference>
<organism evidence="1 2">
    <name type="scientific">Edaphochlamys debaryana</name>
    <dbReference type="NCBI Taxonomy" id="47281"/>
    <lineage>
        <taxon>Eukaryota</taxon>
        <taxon>Viridiplantae</taxon>
        <taxon>Chlorophyta</taxon>
        <taxon>core chlorophytes</taxon>
        <taxon>Chlorophyceae</taxon>
        <taxon>CS clade</taxon>
        <taxon>Chlamydomonadales</taxon>
        <taxon>Chlamydomonadales incertae sedis</taxon>
        <taxon>Edaphochlamys</taxon>
    </lineage>
</organism>